<organism evidence="1 2">
    <name type="scientific">Bacillus safensis</name>
    <dbReference type="NCBI Taxonomy" id="561879"/>
    <lineage>
        <taxon>Bacteria</taxon>
        <taxon>Bacillati</taxon>
        <taxon>Bacillota</taxon>
        <taxon>Bacilli</taxon>
        <taxon>Bacillales</taxon>
        <taxon>Bacillaceae</taxon>
        <taxon>Bacillus</taxon>
    </lineage>
</organism>
<gene>
    <name evidence="1" type="ORF">BsIDN1_06970</name>
</gene>
<dbReference type="AlphaFoldDB" id="A0A5S9M592"/>
<evidence type="ECO:0000313" key="2">
    <source>
        <dbReference type="Proteomes" id="UP000464658"/>
    </source>
</evidence>
<reference evidence="1 2" key="1">
    <citation type="submission" date="2019-12" db="EMBL/GenBank/DDBJ databases">
        <title>Full genome sequence of a Bacillus safensis strain isolated from commercially available natto in Indonesia.</title>
        <authorList>
            <person name="Yoshida M."/>
            <person name="Uomi M."/>
            <person name="Waturangi D."/>
            <person name="Ekaputri J.J."/>
            <person name="Setiamarga D.H.E."/>
        </authorList>
    </citation>
    <scope>NUCLEOTIDE SEQUENCE [LARGE SCALE GENOMIC DNA]</scope>
    <source>
        <strain evidence="1 2">IDN1</strain>
    </source>
</reference>
<name>A0A5S9M592_BACIA</name>
<dbReference type="Proteomes" id="UP000464658">
    <property type="component" value="Chromosome"/>
</dbReference>
<evidence type="ECO:0000313" key="1">
    <source>
        <dbReference type="EMBL" id="BBP87079.1"/>
    </source>
</evidence>
<sequence>MTASRLLKKKAAPQMSFNYLGQLDQIDGEAYLYLADERNGLVHDPKKQKDSI</sequence>
<protein>
    <submittedName>
        <fullName evidence="1">Uncharacterized protein</fullName>
    </submittedName>
</protein>
<accession>A0A5S9M592</accession>
<dbReference type="EMBL" id="AP021906">
    <property type="protein sequence ID" value="BBP87079.1"/>
    <property type="molecule type" value="Genomic_DNA"/>
</dbReference>
<proteinExistence type="predicted"/>